<evidence type="ECO:0000313" key="1">
    <source>
        <dbReference type="EMBL" id="KAH3856703.1"/>
    </source>
</evidence>
<dbReference type="AlphaFoldDB" id="A0A9D4LDV7"/>
<dbReference type="EMBL" id="JAIWYP010000003">
    <property type="protein sequence ID" value="KAH3856703.1"/>
    <property type="molecule type" value="Genomic_DNA"/>
</dbReference>
<organism evidence="1 2">
    <name type="scientific">Dreissena polymorpha</name>
    <name type="common">Zebra mussel</name>
    <name type="synonym">Mytilus polymorpha</name>
    <dbReference type="NCBI Taxonomy" id="45954"/>
    <lineage>
        <taxon>Eukaryota</taxon>
        <taxon>Metazoa</taxon>
        <taxon>Spiralia</taxon>
        <taxon>Lophotrochozoa</taxon>
        <taxon>Mollusca</taxon>
        <taxon>Bivalvia</taxon>
        <taxon>Autobranchia</taxon>
        <taxon>Heteroconchia</taxon>
        <taxon>Euheterodonta</taxon>
        <taxon>Imparidentia</taxon>
        <taxon>Neoheterodontei</taxon>
        <taxon>Myida</taxon>
        <taxon>Dreissenoidea</taxon>
        <taxon>Dreissenidae</taxon>
        <taxon>Dreissena</taxon>
    </lineage>
</organism>
<comment type="caution">
    <text evidence="1">The sequence shown here is derived from an EMBL/GenBank/DDBJ whole genome shotgun (WGS) entry which is preliminary data.</text>
</comment>
<accession>A0A9D4LDV7</accession>
<dbReference type="Proteomes" id="UP000828390">
    <property type="component" value="Unassembled WGS sequence"/>
</dbReference>
<proteinExistence type="predicted"/>
<evidence type="ECO:0000313" key="2">
    <source>
        <dbReference type="Proteomes" id="UP000828390"/>
    </source>
</evidence>
<reference evidence="1" key="2">
    <citation type="submission" date="2020-11" db="EMBL/GenBank/DDBJ databases">
        <authorList>
            <person name="McCartney M.A."/>
            <person name="Auch B."/>
            <person name="Kono T."/>
            <person name="Mallez S."/>
            <person name="Becker A."/>
            <person name="Gohl D.M."/>
            <person name="Silverstein K.A.T."/>
            <person name="Koren S."/>
            <person name="Bechman K.B."/>
            <person name="Herman A."/>
            <person name="Abrahante J.E."/>
            <person name="Garbe J."/>
        </authorList>
    </citation>
    <scope>NUCLEOTIDE SEQUENCE</scope>
    <source>
        <strain evidence="1">Duluth1</strain>
        <tissue evidence="1">Whole animal</tissue>
    </source>
</reference>
<protein>
    <submittedName>
        <fullName evidence="1">Uncharacterized protein</fullName>
    </submittedName>
</protein>
<keyword evidence="2" id="KW-1185">Reference proteome</keyword>
<sequence length="55" mass="6409">MLINYQWFDQQFGENSAWLMARKAPQAQLVPVFLEDGMARTWYFASMVHTVSEAP</sequence>
<name>A0A9D4LDV7_DREPO</name>
<reference evidence="1" key="1">
    <citation type="journal article" date="2019" name="bioRxiv">
        <title>The Genome of the Zebra Mussel, Dreissena polymorpha: A Resource for Invasive Species Research.</title>
        <authorList>
            <person name="McCartney M.A."/>
            <person name="Auch B."/>
            <person name="Kono T."/>
            <person name="Mallez S."/>
            <person name="Zhang Y."/>
            <person name="Obille A."/>
            <person name="Becker A."/>
            <person name="Abrahante J.E."/>
            <person name="Garbe J."/>
            <person name="Badalamenti J.P."/>
            <person name="Herman A."/>
            <person name="Mangelson H."/>
            <person name="Liachko I."/>
            <person name="Sullivan S."/>
            <person name="Sone E.D."/>
            <person name="Koren S."/>
            <person name="Silverstein K.A.T."/>
            <person name="Beckman K.B."/>
            <person name="Gohl D.M."/>
        </authorList>
    </citation>
    <scope>NUCLEOTIDE SEQUENCE</scope>
    <source>
        <strain evidence="1">Duluth1</strain>
        <tissue evidence="1">Whole animal</tissue>
    </source>
</reference>
<gene>
    <name evidence="1" type="ORF">DPMN_099296</name>
</gene>